<sequence length="789" mass="87814">MITPVLEDGQAAGVDAAEVLDEEPLEPFDDPLAETEPTQPVVVITNKHMEDAYKALATKPKDPHAIVAPSSDESVWGYPTDQQPKCNGVDETKEVLANIQPQSSTLNANSPKAKRNVSTSSSPQDLHLLSDNPSSSSSNNNENGIVIHEAPIQSYGLRSTPLSPENVLITPGASLANCLVFYGLYDRGDHVIFQYPTYQQLYTQPAALGADNGNRFHILDHDKFRVLLDHPPFNARIHRPNRARTLHSHHQRRSLQAALSTPSPLPTRRFPQSVMTLGYENVIISGLMSKAYSLAGIQVGWLTSPNVDLVRACEAWRAYTIVSASQIDRQIALYELHEGRLHNLLKRNNALARHNLALLEGFIEQNRWAYGEAGACFGDAGGAGDTGGDEREFKDTCLNNHSHKTLILWSTTNWKSYPRKPKQGAGDPYPCSRLGADCGEPELGIPSAWPRRTMMRNPEGVAATEYDSPGSNRRIWVPCEGGRRRHGPISEFAQQSNPRNKIAVLFARFIWTTLVRRDEGCEQPSPSVSRRTNTQAESTFRFPYPSLCRRPLPPLPIRTHDGASGKTSMCSIRQLVAPSTGYFNNRSATEGKIMRNVLRKGDVWFRTGDVMRWDLEGRWYFSDRIGDTFRWRSENVSTNEVSEVLGKHPEVLEANVYGVELPNHDGRAGCAAIVFRDQAKITPPPNSEHEDASEVPILEPSSTVLRSLARLASENLPKYAVPLFLRVTRGTQSTGNNKQQKHVLKKEGVDVNLLSKKGVDDLLYWFRGGEYVPFGKKEWETVKGGRVKL</sequence>
<feature type="compositionally biased region" description="Polar residues" evidence="5">
    <location>
        <begin position="100"/>
        <end position="124"/>
    </location>
</feature>
<dbReference type="Gene3D" id="3.30.300.30">
    <property type="match status" value="1"/>
</dbReference>
<feature type="compositionally biased region" description="Acidic residues" evidence="5">
    <location>
        <begin position="18"/>
        <end position="33"/>
    </location>
</feature>
<dbReference type="PANTHER" id="PTHR43107:SF15">
    <property type="entry name" value="FATTY ACID TRANSPORT PROTEIN 3, ISOFORM A"/>
    <property type="match status" value="1"/>
</dbReference>
<feature type="region of interest" description="Disordered" evidence="5">
    <location>
        <begin position="100"/>
        <end position="143"/>
    </location>
</feature>
<name>F0UDH9_AJEC8</name>
<dbReference type="PANTHER" id="PTHR43107">
    <property type="entry name" value="LONG-CHAIN FATTY ACID TRANSPORT PROTEIN"/>
    <property type="match status" value="1"/>
</dbReference>
<dbReference type="HOGENOM" id="CLU_355617_0_0_1"/>
<dbReference type="Gene3D" id="3.90.1150.10">
    <property type="entry name" value="Aspartate Aminotransferase, domain 1"/>
    <property type="match status" value="1"/>
</dbReference>
<dbReference type="GO" id="GO:0005777">
    <property type="term" value="C:peroxisome"/>
    <property type="evidence" value="ECO:0007669"/>
    <property type="project" value="TreeGrafter"/>
</dbReference>
<gene>
    <name evidence="6" type="ORF">HCEG_01935</name>
</gene>
<dbReference type="GO" id="GO:0044539">
    <property type="term" value="P:long-chain fatty acid import into cell"/>
    <property type="evidence" value="ECO:0007669"/>
    <property type="project" value="TreeGrafter"/>
</dbReference>
<keyword evidence="3" id="KW-0547">Nucleotide-binding</keyword>
<dbReference type="GO" id="GO:0005524">
    <property type="term" value="F:ATP binding"/>
    <property type="evidence" value="ECO:0007669"/>
    <property type="project" value="UniProtKB-KW"/>
</dbReference>
<keyword evidence="4" id="KW-0067">ATP-binding</keyword>
<dbReference type="STRING" id="544711.F0UDH9"/>
<evidence type="ECO:0000256" key="4">
    <source>
        <dbReference type="ARBA" id="ARBA00022840"/>
    </source>
</evidence>
<proteinExistence type="inferred from homology"/>
<dbReference type="Gene3D" id="3.40.640.10">
    <property type="entry name" value="Type I PLP-dependent aspartate aminotransferase-like (Major domain)"/>
    <property type="match status" value="2"/>
</dbReference>
<feature type="region of interest" description="Disordered" evidence="5">
    <location>
        <begin position="63"/>
        <end position="87"/>
    </location>
</feature>
<dbReference type="OrthoDB" id="196650at2759"/>
<dbReference type="GO" id="GO:0009898">
    <property type="term" value="C:cytoplasmic side of plasma membrane"/>
    <property type="evidence" value="ECO:0007669"/>
    <property type="project" value="TreeGrafter"/>
</dbReference>
<dbReference type="GO" id="GO:0004467">
    <property type="term" value="F:long-chain fatty acid-CoA ligase activity"/>
    <property type="evidence" value="ECO:0007669"/>
    <property type="project" value="TreeGrafter"/>
</dbReference>
<dbReference type="InterPro" id="IPR015424">
    <property type="entry name" value="PyrdxlP-dep_Trfase"/>
</dbReference>
<evidence type="ECO:0000256" key="3">
    <source>
        <dbReference type="ARBA" id="ARBA00022741"/>
    </source>
</evidence>
<dbReference type="AlphaFoldDB" id="F0UDH9"/>
<organism evidence="7">
    <name type="scientific">Ajellomyces capsulatus (strain H88)</name>
    <name type="common">Darling's disease fungus</name>
    <name type="synonym">Histoplasma capsulatum</name>
    <dbReference type="NCBI Taxonomy" id="544711"/>
    <lineage>
        <taxon>Eukaryota</taxon>
        <taxon>Fungi</taxon>
        <taxon>Dikarya</taxon>
        <taxon>Ascomycota</taxon>
        <taxon>Pezizomycotina</taxon>
        <taxon>Eurotiomycetes</taxon>
        <taxon>Eurotiomycetidae</taxon>
        <taxon>Onygenales</taxon>
        <taxon>Ajellomycetaceae</taxon>
        <taxon>Histoplasma</taxon>
    </lineage>
</organism>
<evidence type="ECO:0000313" key="6">
    <source>
        <dbReference type="EMBL" id="EGC42720.1"/>
    </source>
</evidence>
<dbReference type="SUPFAM" id="SSF56801">
    <property type="entry name" value="Acetyl-CoA synthetase-like"/>
    <property type="match status" value="1"/>
</dbReference>
<evidence type="ECO:0000256" key="1">
    <source>
        <dbReference type="ARBA" id="ARBA00006432"/>
    </source>
</evidence>
<dbReference type="GO" id="GO:0005324">
    <property type="term" value="F:long-chain fatty acid transmembrane transporter activity"/>
    <property type="evidence" value="ECO:0007669"/>
    <property type="project" value="TreeGrafter"/>
</dbReference>
<protein>
    <submittedName>
        <fullName evidence="6">Long-chain fatty acid transporter</fullName>
    </submittedName>
</protein>
<dbReference type="Gene3D" id="3.40.50.12780">
    <property type="entry name" value="N-terminal domain of ligase-like"/>
    <property type="match status" value="1"/>
</dbReference>
<feature type="compositionally biased region" description="Basic residues" evidence="5">
    <location>
        <begin position="241"/>
        <end position="253"/>
    </location>
</feature>
<feature type="compositionally biased region" description="Low complexity" evidence="5">
    <location>
        <begin position="130"/>
        <end position="143"/>
    </location>
</feature>
<evidence type="ECO:0000256" key="2">
    <source>
        <dbReference type="ARBA" id="ARBA00022598"/>
    </source>
</evidence>
<dbReference type="InterPro" id="IPR015421">
    <property type="entry name" value="PyrdxlP-dep_Trfase_major"/>
</dbReference>
<dbReference type="InterPro" id="IPR015422">
    <property type="entry name" value="PyrdxlP-dep_Trfase_small"/>
</dbReference>
<dbReference type="Proteomes" id="UP000008142">
    <property type="component" value="Unassembled WGS sequence"/>
</dbReference>
<evidence type="ECO:0000256" key="5">
    <source>
        <dbReference type="SAM" id="MobiDB-lite"/>
    </source>
</evidence>
<dbReference type="EMBL" id="DS990637">
    <property type="protein sequence ID" value="EGC42720.1"/>
    <property type="molecule type" value="Genomic_DNA"/>
</dbReference>
<comment type="similarity">
    <text evidence="1">Belongs to the ATP-dependent AMP-binding enzyme family.</text>
</comment>
<reference evidence="7" key="1">
    <citation type="submission" date="2008-07" db="EMBL/GenBank/DDBJ databases">
        <title>Annotation of Ajellomyces capsulatus strain H88.</title>
        <authorList>
            <person name="Champion M."/>
            <person name="Cuomo C."/>
            <person name="Ma L.-J."/>
            <person name="Henn M.R."/>
            <person name="Sil A."/>
            <person name="Goldman B."/>
            <person name="Young S.K."/>
            <person name="Kodira C.D."/>
            <person name="Zeng Q."/>
            <person name="Koehrsen M."/>
            <person name="Alvarado L."/>
            <person name="Berlin A."/>
            <person name="Borenstein D."/>
            <person name="Chen Z."/>
            <person name="Engels R."/>
            <person name="Freedman E."/>
            <person name="Gellesch M."/>
            <person name="Goldberg J."/>
            <person name="Griggs A."/>
            <person name="Gujja S."/>
            <person name="Heiman D."/>
            <person name="Hepburn T."/>
            <person name="Howarth C."/>
            <person name="Jen D."/>
            <person name="Larson L."/>
            <person name="Lewis B."/>
            <person name="Mehta T."/>
            <person name="Park D."/>
            <person name="Pearson M."/>
            <person name="Roberts A."/>
            <person name="Saif S."/>
            <person name="Shea T."/>
            <person name="Shenoy N."/>
            <person name="Sisk P."/>
            <person name="Stolte C."/>
            <person name="Sykes S."/>
            <person name="Walk T."/>
            <person name="White J."/>
            <person name="Yandava C."/>
            <person name="Klein B."/>
            <person name="McEwen J.G."/>
            <person name="Puccia R."/>
            <person name="Goldman G.H."/>
            <person name="Felipe M.S."/>
            <person name="Nino-Vega G."/>
            <person name="San-Blas G."/>
            <person name="Taylor J."/>
            <person name="Mendoza L."/>
            <person name="Galagan J."/>
            <person name="Nusbaum C."/>
            <person name="Birren B."/>
        </authorList>
    </citation>
    <scope>NUCLEOTIDE SEQUENCE [LARGE SCALE GENOMIC DNA]</scope>
    <source>
        <strain evidence="7">H88</strain>
    </source>
</reference>
<dbReference type="SUPFAM" id="SSF53383">
    <property type="entry name" value="PLP-dependent transferases"/>
    <property type="match status" value="1"/>
</dbReference>
<evidence type="ECO:0000313" key="7">
    <source>
        <dbReference type="Proteomes" id="UP000008142"/>
    </source>
</evidence>
<dbReference type="GO" id="GO:0005811">
    <property type="term" value="C:lipid droplet"/>
    <property type="evidence" value="ECO:0007669"/>
    <property type="project" value="TreeGrafter"/>
</dbReference>
<keyword evidence="2" id="KW-0436">Ligase</keyword>
<dbReference type="InterPro" id="IPR042099">
    <property type="entry name" value="ANL_N_sf"/>
</dbReference>
<dbReference type="InterPro" id="IPR045851">
    <property type="entry name" value="AMP-bd_C_sf"/>
</dbReference>
<feature type="region of interest" description="Disordered" evidence="5">
    <location>
        <begin position="1"/>
        <end position="37"/>
    </location>
</feature>
<dbReference type="VEuPathDB" id="FungiDB:I7I53_09125"/>
<accession>F0UDH9</accession>
<feature type="region of interest" description="Disordered" evidence="5">
    <location>
        <begin position="241"/>
        <end position="266"/>
    </location>
</feature>